<evidence type="ECO:0000259" key="1">
    <source>
        <dbReference type="Pfam" id="PF09369"/>
    </source>
</evidence>
<comment type="caution">
    <text evidence="2">The sequence shown here is derived from an EMBL/GenBank/DDBJ whole genome shotgun (WGS) entry which is preliminary data.</text>
</comment>
<evidence type="ECO:0000313" key="3">
    <source>
        <dbReference type="Proteomes" id="UP000627292"/>
    </source>
</evidence>
<accession>A0A917J087</accession>
<sequence>MEIQQQQQYNQAISRYKLLSTNAGVGAVITTAFGNYILISDITHWPFIKASNARIKEMVNSGAIIPENWYIEAKRDLSNNIGIDLVDDERFIKFLKIEKNLPNLLCLAAIPQLTLNESFNSLNKKSNPVIKKLADKGNEKKAEDFAIPATHFPKWFRNDKGTFKPYHEWKRDWEKRKYDLKFFAPPRDANSHYSHKIKVTNKSKIAEEINACKILSQVNLLLICENGHLSDIPWPKFLRWKNEQKKSHGNEKTTKLFTDIEDCCSHPVLKWSESKNKSEGYASIFIECLNCHTGSGDASNPKVNLEGINNLEPNCPGHKPWEISLDKEDKNSIPYDSNCYDTAGHRTRMKVALATGNNVYFANTFSSIYIPVTLLKGITPEIERLLKICEIKFEASPDPNKRKSDWAERRIDREFIGEYYPNASNPEDIIRDLKAVFVDGILLSEGQENDDLQEIYKKEEYDVFCNNSSYNSKGLNFSDIELDGGLENLFQKITKVEELKITSVQLDFNRVKPKERIVVSGNVIDSGSKNIFSNAPDDVFIMPAVENFGEGIFFEFNKYAIEKWTNEHISTLSDRIRRLMPASGGFNGNSIRYKIQRNGARLLLIHTYTHLIMRELEFSCGYPTASLKERLYISPDMSGALIYTAEGAEGSMGGLIWQAQAERIKVLIQKAMKRAMDCSSDPLCWEDEGQGLFNLNLSACFSCTLVSETACEERNLALDRRMLVDPEFGYFKHLV</sequence>
<dbReference type="InterPro" id="IPR018973">
    <property type="entry name" value="MZB"/>
</dbReference>
<evidence type="ECO:0000313" key="2">
    <source>
        <dbReference type="EMBL" id="GGH72357.1"/>
    </source>
</evidence>
<feature type="domain" description="MrfA-like Zn-binding" evidence="1">
    <location>
        <begin position="609"/>
        <end position="704"/>
    </location>
</feature>
<keyword evidence="3" id="KW-1185">Reference proteome</keyword>
<proteinExistence type="predicted"/>
<dbReference type="InterPro" id="IPR047721">
    <property type="entry name" value="DrmB"/>
</dbReference>
<gene>
    <name evidence="2" type="ORF">GCM10011379_32690</name>
</gene>
<dbReference type="NCBIfam" id="NF038324">
    <property type="entry name" value="DrmB_fam"/>
    <property type="match status" value="1"/>
</dbReference>
<dbReference type="Pfam" id="PF09369">
    <property type="entry name" value="MZB"/>
    <property type="match status" value="1"/>
</dbReference>
<name>A0A917J087_9BACT</name>
<reference evidence="2" key="1">
    <citation type="journal article" date="2014" name="Int. J. Syst. Evol. Microbiol.">
        <title>Complete genome sequence of Corynebacterium casei LMG S-19264T (=DSM 44701T), isolated from a smear-ripened cheese.</title>
        <authorList>
            <consortium name="US DOE Joint Genome Institute (JGI-PGF)"/>
            <person name="Walter F."/>
            <person name="Albersmeier A."/>
            <person name="Kalinowski J."/>
            <person name="Ruckert C."/>
        </authorList>
    </citation>
    <scope>NUCLEOTIDE SEQUENCE</scope>
    <source>
        <strain evidence="2">CGMCC 1.15290</strain>
    </source>
</reference>
<dbReference type="EMBL" id="BMIB01000003">
    <property type="protein sequence ID" value="GGH72357.1"/>
    <property type="molecule type" value="Genomic_DNA"/>
</dbReference>
<reference evidence="2" key="2">
    <citation type="submission" date="2020-09" db="EMBL/GenBank/DDBJ databases">
        <authorList>
            <person name="Sun Q."/>
            <person name="Zhou Y."/>
        </authorList>
    </citation>
    <scope>NUCLEOTIDE SEQUENCE</scope>
    <source>
        <strain evidence="2">CGMCC 1.15290</strain>
    </source>
</reference>
<dbReference type="Proteomes" id="UP000627292">
    <property type="component" value="Unassembled WGS sequence"/>
</dbReference>
<protein>
    <recommendedName>
        <fullName evidence="1">MrfA-like Zn-binding domain-containing protein</fullName>
    </recommendedName>
</protein>
<dbReference type="RefSeq" id="WP_188954147.1">
    <property type="nucleotide sequence ID" value="NZ_BMIB01000003.1"/>
</dbReference>
<dbReference type="AlphaFoldDB" id="A0A917J087"/>
<organism evidence="2 3">
    <name type="scientific">Filimonas zeae</name>
    <dbReference type="NCBI Taxonomy" id="1737353"/>
    <lineage>
        <taxon>Bacteria</taxon>
        <taxon>Pseudomonadati</taxon>
        <taxon>Bacteroidota</taxon>
        <taxon>Chitinophagia</taxon>
        <taxon>Chitinophagales</taxon>
        <taxon>Chitinophagaceae</taxon>
        <taxon>Filimonas</taxon>
    </lineage>
</organism>